<dbReference type="Gene3D" id="3.30.360.10">
    <property type="entry name" value="Dihydrodipicolinate Reductase, domain 2"/>
    <property type="match status" value="1"/>
</dbReference>
<dbReference type="Pfam" id="PF01408">
    <property type="entry name" value="GFO_IDH_MocA"/>
    <property type="match status" value="1"/>
</dbReference>
<proteinExistence type="predicted"/>
<dbReference type="InterPro" id="IPR052515">
    <property type="entry name" value="Gfo/Idh/MocA_Oxidoreductase"/>
</dbReference>
<dbReference type="Gene3D" id="3.40.50.720">
    <property type="entry name" value="NAD(P)-binding Rossmann-like Domain"/>
    <property type="match status" value="1"/>
</dbReference>
<dbReference type="InterPro" id="IPR055170">
    <property type="entry name" value="GFO_IDH_MocA-like_dom"/>
</dbReference>
<organism evidence="3 4">
    <name type="scientific">Pedobacter polaris</name>
    <dbReference type="NCBI Taxonomy" id="2571273"/>
    <lineage>
        <taxon>Bacteria</taxon>
        <taxon>Pseudomonadati</taxon>
        <taxon>Bacteroidota</taxon>
        <taxon>Sphingobacteriia</taxon>
        <taxon>Sphingobacteriales</taxon>
        <taxon>Sphingobacteriaceae</taxon>
        <taxon>Pedobacter</taxon>
    </lineage>
</organism>
<dbReference type="AlphaFoldDB" id="A0A4U1CVZ3"/>
<evidence type="ECO:0000313" key="4">
    <source>
        <dbReference type="Proteomes" id="UP000309488"/>
    </source>
</evidence>
<comment type="caution">
    <text evidence="3">The sequence shown here is derived from an EMBL/GenBank/DDBJ whole genome shotgun (WGS) entry which is preliminary data.</text>
</comment>
<reference evidence="3 4" key="1">
    <citation type="submission" date="2019-04" db="EMBL/GenBank/DDBJ databases">
        <title>Pedobacter sp. RP-3-22 sp. nov., isolated from Arctic soil.</title>
        <authorList>
            <person name="Dahal R.H."/>
            <person name="Kim D.-U."/>
        </authorList>
    </citation>
    <scope>NUCLEOTIDE SEQUENCE [LARGE SCALE GENOMIC DNA]</scope>
    <source>
        <strain evidence="3 4">RP-3-22</strain>
    </source>
</reference>
<dbReference type="SUPFAM" id="SSF51735">
    <property type="entry name" value="NAD(P)-binding Rossmann-fold domains"/>
    <property type="match status" value="1"/>
</dbReference>
<keyword evidence="4" id="KW-1185">Reference proteome</keyword>
<gene>
    <name evidence="3" type="ORF">FA048_09470</name>
</gene>
<protein>
    <submittedName>
        <fullName evidence="3">Gfo/Idh/MocA family oxidoreductase</fullName>
    </submittedName>
</protein>
<accession>A0A4U1CVZ3</accession>
<evidence type="ECO:0000259" key="2">
    <source>
        <dbReference type="Pfam" id="PF22725"/>
    </source>
</evidence>
<dbReference type="GO" id="GO:0000166">
    <property type="term" value="F:nucleotide binding"/>
    <property type="evidence" value="ECO:0007669"/>
    <property type="project" value="InterPro"/>
</dbReference>
<dbReference type="InterPro" id="IPR000683">
    <property type="entry name" value="Gfo/Idh/MocA-like_OxRdtase_N"/>
</dbReference>
<sequence length="323" mass="35801">MERVNWGIIGCGDVTEVKSGPAFNKVPNSKLIAVMRRDANKAKDYAIRHGVPKWFANADELINDPEVNAIYIATPPSSHVEYVLKAIQAKKPVYVEKPMSLNYTEGKRMVDAANANNIKLTVAHYRRAQPMFLKIKSLLDKSAIGDIRLVNLNLLQPQITDIIAQTATNWRIDPSISGGGLFHDLAPHQLDLMIYFFGAIESFYGMSTSVNKSSVDDVVTGQILFKNNVVFNGNWCFNVAAADALDCCEIYGTNGKISFPIFGHKITITQNGQTEIEETEPLTHVQQPMIAKVVDYFLGKADNPCTGETALETMKLIDKFTTK</sequence>
<dbReference type="RefSeq" id="WP_136840220.1">
    <property type="nucleotide sequence ID" value="NZ_SWBR01000002.1"/>
</dbReference>
<evidence type="ECO:0000259" key="1">
    <source>
        <dbReference type="Pfam" id="PF01408"/>
    </source>
</evidence>
<dbReference type="InterPro" id="IPR036291">
    <property type="entry name" value="NAD(P)-bd_dom_sf"/>
</dbReference>
<evidence type="ECO:0000313" key="3">
    <source>
        <dbReference type="EMBL" id="TKC10409.1"/>
    </source>
</evidence>
<dbReference type="EMBL" id="SWBR01000002">
    <property type="protein sequence ID" value="TKC10409.1"/>
    <property type="molecule type" value="Genomic_DNA"/>
</dbReference>
<dbReference type="Pfam" id="PF22725">
    <property type="entry name" value="GFO_IDH_MocA_C3"/>
    <property type="match status" value="1"/>
</dbReference>
<dbReference type="PANTHER" id="PTHR43249">
    <property type="entry name" value="UDP-N-ACETYL-2-AMINO-2-DEOXY-D-GLUCURONATE OXIDASE"/>
    <property type="match status" value="1"/>
</dbReference>
<dbReference type="OrthoDB" id="9795543at2"/>
<name>A0A4U1CVZ3_9SPHI</name>
<dbReference type="SUPFAM" id="SSF55347">
    <property type="entry name" value="Glyceraldehyde-3-phosphate dehydrogenase-like, C-terminal domain"/>
    <property type="match status" value="1"/>
</dbReference>
<feature type="domain" description="GFO/IDH/MocA-like oxidoreductase" evidence="2">
    <location>
        <begin position="132"/>
        <end position="257"/>
    </location>
</feature>
<dbReference type="PANTHER" id="PTHR43249:SF1">
    <property type="entry name" value="D-GLUCOSIDE 3-DEHYDROGENASE"/>
    <property type="match status" value="1"/>
</dbReference>
<feature type="domain" description="Gfo/Idh/MocA-like oxidoreductase N-terminal" evidence="1">
    <location>
        <begin position="4"/>
        <end position="124"/>
    </location>
</feature>
<dbReference type="Proteomes" id="UP000309488">
    <property type="component" value="Unassembled WGS sequence"/>
</dbReference>